<accession>A0A8X7UIR8</accession>
<protein>
    <recommendedName>
        <fullName evidence="5">Zinc finger GRF-type domain-containing protein</fullName>
    </recommendedName>
</protein>
<name>A0A8X7UIR8_BRACI</name>
<comment type="caution">
    <text evidence="3">The sequence shown here is derived from an EMBL/GenBank/DDBJ whole genome shotgun (WGS) entry which is preliminary data.</text>
</comment>
<gene>
    <name evidence="3" type="ORF">Bca52824_051527</name>
</gene>
<evidence type="ECO:0008006" key="5">
    <source>
        <dbReference type="Google" id="ProtNLM"/>
    </source>
</evidence>
<feature type="region of interest" description="Disordered" evidence="1">
    <location>
        <begin position="1"/>
        <end position="20"/>
    </location>
</feature>
<dbReference type="AlphaFoldDB" id="A0A8X7UIR8"/>
<evidence type="ECO:0000313" key="4">
    <source>
        <dbReference type="Proteomes" id="UP000886595"/>
    </source>
</evidence>
<reference evidence="3 4" key="1">
    <citation type="submission" date="2020-02" db="EMBL/GenBank/DDBJ databases">
        <authorList>
            <person name="Ma Q."/>
            <person name="Huang Y."/>
            <person name="Song X."/>
            <person name="Pei D."/>
        </authorList>
    </citation>
    <scope>NUCLEOTIDE SEQUENCE [LARGE SCALE GENOMIC DNA]</scope>
    <source>
        <strain evidence="3">Sxm20200214</strain>
        <tissue evidence="3">Leaf</tissue>
    </source>
</reference>
<feature type="transmembrane region" description="Helical" evidence="2">
    <location>
        <begin position="126"/>
        <end position="146"/>
    </location>
</feature>
<dbReference type="PANTHER" id="PTHR33248">
    <property type="entry name" value="ZINC ION-BINDING PROTEIN"/>
    <property type="match status" value="1"/>
</dbReference>
<keyword evidence="4" id="KW-1185">Reference proteome</keyword>
<dbReference type="Proteomes" id="UP000886595">
    <property type="component" value="Unassembled WGS sequence"/>
</dbReference>
<keyword evidence="2" id="KW-1133">Transmembrane helix</keyword>
<organism evidence="3 4">
    <name type="scientific">Brassica carinata</name>
    <name type="common">Ethiopian mustard</name>
    <name type="synonym">Abyssinian cabbage</name>
    <dbReference type="NCBI Taxonomy" id="52824"/>
    <lineage>
        <taxon>Eukaryota</taxon>
        <taxon>Viridiplantae</taxon>
        <taxon>Streptophyta</taxon>
        <taxon>Embryophyta</taxon>
        <taxon>Tracheophyta</taxon>
        <taxon>Spermatophyta</taxon>
        <taxon>Magnoliopsida</taxon>
        <taxon>eudicotyledons</taxon>
        <taxon>Gunneridae</taxon>
        <taxon>Pentapetalae</taxon>
        <taxon>rosids</taxon>
        <taxon>malvids</taxon>
        <taxon>Brassicales</taxon>
        <taxon>Brassicaceae</taxon>
        <taxon>Brassiceae</taxon>
        <taxon>Brassica</taxon>
    </lineage>
</organism>
<feature type="compositionally biased region" description="Polar residues" evidence="1">
    <location>
        <begin position="1"/>
        <end position="16"/>
    </location>
</feature>
<dbReference type="EMBL" id="JAAMPC010000011">
    <property type="protein sequence ID" value="KAG2280307.1"/>
    <property type="molecule type" value="Genomic_DNA"/>
</dbReference>
<sequence length="151" mass="16840">MAATCSEFSDANSSRFSEGHKNGGPLCHCGRLTSITKSWSDDNPGRNYFRCVVHTFVAWADSEPPTLWQKISLLEARDIKPANAKLIRDLNCLHEAHVREMENAPTIAANKTLQDNLMKSEAREKMLRHCLHILWAGFIIATAILASCCVT</sequence>
<proteinExistence type="predicted"/>
<evidence type="ECO:0000256" key="1">
    <source>
        <dbReference type="SAM" id="MobiDB-lite"/>
    </source>
</evidence>
<keyword evidence="2" id="KW-0812">Transmembrane</keyword>
<evidence type="ECO:0000256" key="2">
    <source>
        <dbReference type="SAM" id="Phobius"/>
    </source>
</evidence>
<evidence type="ECO:0000313" key="3">
    <source>
        <dbReference type="EMBL" id="KAG2280307.1"/>
    </source>
</evidence>
<dbReference type="OrthoDB" id="1068153at2759"/>
<keyword evidence="2" id="KW-0472">Membrane</keyword>